<sequence length="176" mass="20092">MDFNIRQEQIKDYEAVHKVVELAFRDMEDSDHSEPFLVDQLRQTDAFIPELSLVAEVDEEIIGHILMTKVEIVSENKSVTSLGLAPVSVLPEYQNRGIGSALIREAHKRATELGYGSVVLLGHKDYYPRFGYKQAIDFGIEFPFDVPHEYCMAIELRPKSLKDVQGMIQYAKPFTE</sequence>
<reference evidence="1 2" key="1">
    <citation type="submission" date="2018-08" db="EMBL/GenBank/DDBJ databases">
        <title>A genome reference for cultivated species of the human gut microbiota.</title>
        <authorList>
            <person name="Zou Y."/>
            <person name="Xue W."/>
            <person name="Luo G."/>
        </authorList>
    </citation>
    <scope>NUCLEOTIDE SEQUENCE [LARGE SCALE GENOMIC DNA]</scope>
    <source>
        <strain evidence="1 2">AM34-17</strain>
    </source>
</reference>
<evidence type="ECO:0000313" key="2">
    <source>
        <dbReference type="Proteomes" id="UP000286260"/>
    </source>
</evidence>
<dbReference type="Proteomes" id="UP000286260">
    <property type="component" value="Unassembled WGS sequence"/>
</dbReference>
<dbReference type="CDD" id="cd04301">
    <property type="entry name" value="NAT_SF"/>
    <property type="match status" value="1"/>
</dbReference>
<gene>
    <name evidence="1" type="ORF">DW828_08420</name>
</gene>
<dbReference type="PROSITE" id="PS51186">
    <property type="entry name" value="GNAT"/>
    <property type="match status" value="1"/>
</dbReference>
<dbReference type="PANTHER" id="PTHR43617:SF2">
    <property type="entry name" value="UPF0039 PROTEIN SLL0451"/>
    <property type="match status" value="1"/>
</dbReference>
<evidence type="ECO:0000313" key="1">
    <source>
        <dbReference type="EMBL" id="RHC85970.1"/>
    </source>
</evidence>
<dbReference type="PANTHER" id="PTHR43617">
    <property type="entry name" value="L-AMINO ACID N-ACETYLTRANSFERASE"/>
    <property type="match status" value="1"/>
</dbReference>
<proteinExistence type="predicted"/>
<accession>A0A3R6JQ16</accession>
<dbReference type="GO" id="GO:0016747">
    <property type="term" value="F:acyltransferase activity, transferring groups other than amino-acyl groups"/>
    <property type="evidence" value="ECO:0007669"/>
    <property type="project" value="InterPro"/>
</dbReference>
<dbReference type="Pfam" id="PF13527">
    <property type="entry name" value="Acetyltransf_9"/>
    <property type="match status" value="1"/>
</dbReference>
<dbReference type="InterPro" id="IPR016181">
    <property type="entry name" value="Acyl_CoA_acyltransferase"/>
</dbReference>
<dbReference type="EMBL" id="QSII01000009">
    <property type="protein sequence ID" value="RHC85970.1"/>
    <property type="molecule type" value="Genomic_DNA"/>
</dbReference>
<organism evidence="1 2">
    <name type="scientific">Parabacteroides merdae</name>
    <dbReference type="NCBI Taxonomy" id="46503"/>
    <lineage>
        <taxon>Bacteria</taxon>
        <taxon>Pseudomonadati</taxon>
        <taxon>Bacteroidota</taxon>
        <taxon>Bacteroidia</taxon>
        <taxon>Bacteroidales</taxon>
        <taxon>Tannerellaceae</taxon>
        <taxon>Parabacteroides</taxon>
    </lineage>
</organism>
<protein>
    <submittedName>
        <fullName evidence="1">N-acetyltransferase</fullName>
    </submittedName>
</protein>
<dbReference type="InterPro" id="IPR000182">
    <property type="entry name" value="GNAT_dom"/>
</dbReference>
<dbReference type="AlphaFoldDB" id="A0A3R6JQ16"/>
<name>A0A3R6JQ16_9BACT</name>
<dbReference type="SUPFAM" id="SSF55729">
    <property type="entry name" value="Acyl-CoA N-acyltransferases (Nat)"/>
    <property type="match status" value="1"/>
</dbReference>
<dbReference type="InterPro" id="IPR050276">
    <property type="entry name" value="MshD_Acetyltransferase"/>
</dbReference>
<dbReference type="Gene3D" id="3.40.630.30">
    <property type="match status" value="1"/>
</dbReference>
<comment type="caution">
    <text evidence="1">The sequence shown here is derived from an EMBL/GenBank/DDBJ whole genome shotgun (WGS) entry which is preliminary data.</text>
</comment>
<dbReference type="RefSeq" id="WP_122204295.1">
    <property type="nucleotide sequence ID" value="NZ_JBDGCY010000099.1"/>
</dbReference>
<keyword evidence="1" id="KW-0808">Transferase</keyword>